<evidence type="ECO:0000256" key="1">
    <source>
        <dbReference type="SAM" id="Coils"/>
    </source>
</evidence>
<dbReference type="RefSeq" id="WP_244887910.1">
    <property type="nucleotide sequence ID" value="NZ_FOUO01000009.1"/>
</dbReference>
<dbReference type="AlphaFoldDB" id="A0A1I4RTH8"/>
<dbReference type="STRING" id="195064.SAMN05421721_10997"/>
<dbReference type="Gene3D" id="3.40.50.300">
    <property type="entry name" value="P-loop containing nucleotide triphosphate hydrolases"/>
    <property type="match status" value="1"/>
</dbReference>
<dbReference type="Proteomes" id="UP000199556">
    <property type="component" value="Unassembled WGS sequence"/>
</dbReference>
<name>A0A1I4RTH8_ECTMO</name>
<evidence type="ECO:0000313" key="4">
    <source>
        <dbReference type="Proteomes" id="UP000199556"/>
    </source>
</evidence>
<gene>
    <name evidence="3" type="ORF">SAMN05421721_10997</name>
</gene>
<keyword evidence="1" id="KW-0175">Coiled coil</keyword>
<sequence>MNIQADFFVDVEAQLRRQQFRMRRLQVFNWGTFSNLHDIAIAEDGFLFVGRSGSGKSTLLDALAALLVPPKWLAFNAAAREGDRGRRDRNLASYVRGAWGDQKDLGSGEIATRFLRTGTTWSALALTYANADDREVTLIQLYWLRGNAAGNQDVGRHYMIAGRGFDVARELEGFDLDIRGLKKRLEDVDHFGSTFSAYGERFRQLLGIESEMALKLLHKTQSAKNLGDLNGFLREFMLDQPKSFEVADRMVAEFGELDAAHQEVVTTRRQVDTLKPAREQHTRKEALEETILEQERLLQAIDGYTEQRRLQLLDQEIEALHTRDRGLEGEQQQRREQLESEEERLRQLEMQHRERGGDRIEALERERARTESLRDERLQRRGQLEQACQVMGWAVPDHAHRFGEQVAEARHIVEAWGHGQEAVDDRRDAIRDQKGEAEKEFTAVRREIDAMERQPSNIPAHMLELRASVAAAVGCSEAELPFAGELIQVKEEAAEWQGAIERLLHGFALSLLVEQRYYAAVSSHINDTHLGGRLVYYRIDDGIAPAATEPRPASLLHKLALKETTFRPWLEAELARRFDYACVDSLQDFRREKRALTRQGQVRHGPDRHEKDDRHRIDDRRRWVLGFDNREKLAMFKARAQELGAIIAQCNEELEALRQEREAQRQRVEACMSISNLVWTNVDVASALDRIAALDEQLREMREGNRELRELGKRMEAQRACLEKAKEGLRNVEVERGNIGYQVKNLTQEREATDHQLATLIRPDATQRETLEERFAARGEVTRKNLDDRRRQVERALNDQLKVQREERANCIKRMETAFAEFKREWPQEGADVDATVESAPEFLRILERLERDGLPEYEQRFFDMLREQSTENLAALNAQISQARKEIHARMELVNEGLADAEFNSGTYLQIDINDRHLPDVRAFREQVQQVLGHAWQMDRESAEDRFLVLRDMVRRLGGDEPEQRRWREQVLDVRLHVEFIGRELDQKNDYEVEIYRGSQGKSGGQREKLATTCLAAALRYQLGGSDGGLPVYAAVVLDEAFGKADNEFTELALRIFKKFGFQMIVATPLKSVMTLEPFIGGACFVDITERKRSATLPIEYDHSEQRLKLSAQAHGEDLPA</sequence>
<reference evidence="3 4" key="1">
    <citation type="submission" date="2016-10" db="EMBL/GenBank/DDBJ databases">
        <authorList>
            <person name="de Groot N.N."/>
        </authorList>
    </citation>
    <scope>NUCLEOTIDE SEQUENCE [LARGE SCALE GENOMIC DNA]</scope>
    <source>
        <strain evidence="3 4">DSM 4180</strain>
    </source>
</reference>
<dbReference type="EMBL" id="FOUO01000009">
    <property type="protein sequence ID" value="SFM55547.1"/>
    <property type="molecule type" value="Genomic_DNA"/>
</dbReference>
<dbReference type="InterPro" id="IPR027417">
    <property type="entry name" value="P-loop_NTPase"/>
</dbReference>
<feature type="region of interest" description="Disordered" evidence="2">
    <location>
        <begin position="323"/>
        <end position="342"/>
    </location>
</feature>
<evidence type="ECO:0000313" key="3">
    <source>
        <dbReference type="EMBL" id="SFM55547.1"/>
    </source>
</evidence>
<organism evidence="3 4">
    <name type="scientific">Ectothiorhodospira mobilis</name>
    <dbReference type="NCBI Taxonomy" id="195064"/>
    <lineage>
        <taxon>Bacteria</taxon>
        <taxon>Pseudomonadati</taxon>
        <taxon>Pseudomonadota</taxon>
        <taxon>Gammaproteobacteria</taxon>
        <taxon>Chromatiales</taxon>
        <taxon>Ectothiorhodospiraceae</taxon>
        <taxon>Ectothiorhodospira</taxon>
    </lineage>
</organism>
<protein>
    <submittedName>
        <fullName evidence="3">Uncharacterized protein YPO0396</fullName>
    </submittedName>
</protein>
<dbReference type="Pfam" id="PF13558">
    <property type="entry name" value="SbcC_Walker_B"/>
    <property type="match status" value="1"/>
</dbReference>
<accession>A0A1I4RTH8</accession>
<proteinExistence type="predicted"/>
<dbReference type="SUPFAM" id="SSF52540">
    <property type="entry name" value="P-loop containing nucleoside triphosphate hydrolases"/>
    <property type="match status" value="2"/>
</dbReference>
<feature type="coiled-coil region" evidence="1">
    <location>
        <begin position="640"/>
        <end position="725"/>
    </location>
</feature>
<keyword evidence="4" id="KW-1185">Reference proteome</keyword>
<dbReference type="Pfam" id="PF13555">
    <property type="entry name" value="AAA_29"/>
    <property type="match status" value="1"/>
</dbReference>
<evidence type="ECO:0000256" key="2">
    <source>
        <dbReference type="SAM" id="MobiDB-lite"/>
    </source>
</evidence>